<dbReference type="Gene3D" id="3.40.47.10">
    <property type="match status" value="1"/>
</dbReference>
<dbReference type="Pfam" id="PF08541">
    <property type="entry name" value="ACP_syn_III_C"/>
    <property type="match status" value="1"/>
</dbReference>
<comment type="function">
    <text evidence="9">Catalyzes the condensation reaction of fatty acid synthesis by the addition to an acyl acceptor of two carbons from malonyl-ACP. Catalyzes the first condensation reaction which initiates fatty acid synthesis and may therefore play a role in governing the total rate of fatty acid production. Possesses both acetoacetyl-ACP synthase and acetyl transacylase activities. Its substrate specificity determines the biosynthesis of branched-chain and/or straight-chain of fatty acids.</text>
</comment>
<comment type="pathway">
    <text evidence="9">Lipid metabolism; fatty acid biosynthesis.</text>
</comment>
<feature type="domain" description="Beta-ketoacyl-[acyl-carrier-protein] synthase III N-terminal" evidence="11">
    <location>
        <begin position="111"/>
        <end position="187"/>
    </location>
</feature>
<dbReference type="HAMAP" id="MF_01815">
    <property type="entry name" value="FabH"/>
    <property type="match status" value="1"/>
</dbReference>
<comment type="domain">
    <text evidence="9">The last Arg residue of the ACP-binding site is essential for the weak association between ACP/AcpP and FabH.</text>
</comment>
<dbReference type="PANTHER" id="PTHR34069">
    <property type="entry name" value="3-OXOACYL-[ACYL-CARRIER-PROTEIN] SYNTHASE 3"/>
    <property type="match status" value="1"/>
</dbReference>
<feature type="active site" evidence="9">
    <location>
        <position position="263"/>
    </location>
</feature>
<evidence type="ECO:0000256" key="6">
    <source>
        <dbReference type="ARBA" id="ARBA00023098"/>
    </source>
</evidence>
<sequence>MTKELGPAITGIGMYAPELIRENKHFEQRGMNTSDEWIRRNTGIKRRHIASFAEATSDLATKAAEEALAMADLDPDKIGQIVVATATPDMIFPSTACKVQANLQAVHSGAFDLSAACSGSLYALAYTYGMHRAGMQDNSLVIGAETLSRIVDPDDRGTAILFGDGAGAVVVQNVQDAEPSHFLLKADGSKGDLLMLPAGGSRFPASKETIATGMHHVQMRGHDVFKEAVERMTEVSVELLQRAGMTNAQGEVDPRRINLVIPHQANQRIMDMVGRRLGIPKDKLFSNIEEYGNTSAASILIAMYDAYHQGRIHKDDTLLLVSFGGGFTYAAGIIQWHLEAPRLGFREKIAQRLRR</sequence>
<keyword evidence="6 9" id="KW-0443">Lipid metabolism</keyword>
<evidence type="ECO:0000256" key="7">
    <source>
        <dbReference type="ARBA" id="ARBA00023160"/>
    </source>
</evidence>
<dbReference type="InterPro" id="IPR013751">
    <property type="entry name" value="ACP_syn_III_N"/>
</dbReference>
<gene>
    <name evidence="9" type="primary">fabH</name>
    <name evidence="12" type="ORF">A3B40_04850</name>
</gene>
<dbReference type="GO" id="GO:0044550">
    <property type="term" value="P:secondary metabolite biosynthetic process"/>
    <property type="evidence" value="ECO:0007669"/>
    <property type="project" value="TreeGrafter"/>
</dbReference>
<evidence type="ECO:0000256" key="4">
    <source>
        <dbReference type="ARBA" id="ARBA00022679"/>
    </source>
</evidence>
<feature type="domain" description="Beta-ketoacyl-[acyl-carrier-protein] synthase III C-terminal" evidence="10">
    <location>
        <begin position="251"/>
        <end position="336"/>
    </location>
</feature>
<dbReference type="NCBIfam" id="TIGR00747">
    <property type="entry name" value="fabH"/>
    <property type="match status" value="1"/>
</dbReference>
<evidence type="ECO:0000313" key="13">
    <source>
        <dbReference type="Proteomes" id="UP000178040"/>
    </source>
</evidence>
<evidence type="ECO:0000256" key="2">
    <source>
        <dbReference type="ARBA" id="ARBA00022490"/>
    </source>
</evidence>
<name>A0A1F7ILG2_9BACT</name>
<dbReference type="GO" id="GO:0006633">
    <property type="term" value="P:fatty acid biosynthetic process"/>
    <property type="evidence" value="ECO:0007669"/>
    <property type="project" value="UniProtKB-UniRule"/>
</dbReference>
<evidence type="ECO:0000259" key="10">
    <source>
        <dbReference type="Pfam" id="PF08541"/>
    </source>
</evidence>
<dbReference type="GO" id="GO:0033818">
    <property type="term" value="F:beta-ketoacyl-acyl-carrier-protein synthase III activity"/>
    <property type="evidence" value="ECO:0007669"/>
    <property type="project" value="UniProtKB-UniRule"/>
</dbReference>
<dbReference type="EC" id="2.3.1.180" evidence="9"/>
<feature type="region of interest" description="ACP-binding" evidence="9">
    <location>
        <begin position="264"/>
        <end position="268"/>
    </location>
</feature>
<evidence type="ECO:0000313" key="12">
    <source>
        <dbReference type="EMBL" id="OGK44172.1"/>
    </source>
</evidence>
<dbReference type="AlphaFoldDB" id="A0A1F7ILG2"/>
<dbReference type="GO" id="GO:0005737">
    <property type="term" value="C:cytoplasm"/>
    <property type="evidence" value="ECO:0007669"/>
    <property type="project" value="UniProtKB-SubCell"/>
</dbReference>
<comment type="subunit">
    <text evidence="9">Homodimer.</text>
</comment>
<dbReference type="SUPFAM" id="SSF53901">
    <property type="entry name" value="Thiolase-like"/>
    <property type="match status" value="1"/>
</dbReference>
<keyword evidence="2 9" id="KW-0963">Cytoplasm</keyword>
<protein>
    <recommendedName>
        <fullName evidence="9">Beta-ketoacyl-[acyl-carrier-protein] synthase III</fullName>
        <shortName evidence="9">Beta-ketoacyl-ACP synthase III</shortName>
        <shortName evidence="9">KAS III</shortName>
        <ecNumber evidence="9">2.3.1.180</ecNumber>
    </recommendedName>
    <alternativeName>
        <fullName evidence="9">3-oxoacyl-[acyl-carrier-protein] synthase 3</fullName>
    </alternativeName>
    <alternativeName>
        <fullName evidence="9">3-oxoacyl-[acyl-carrier-protein] synthase III</fullName>
    </alternativeName>
</protein>
<evidence type="ECO:0000256" key="1">
    <source>
        <dbReference type="ARBA" id="ARBA00008642"/>
    </source>
</evidence>
<keyword evidence="4 9" id="KW-0808">Transferase</keyword>
<dbReference type="Proteomes" id="UP000178040">
    <property type="component" value="Unassembled WGS sequence"/>
</dbReference>
<dbReference type="UniPathway" id="UPA00094"/>
<comment type="caution">
    <text evidence="12">The sequence shown here is derived from an EMBL/GenBank/DDBJ whole genome shotgun (WGS) entry which is preliminary data.</text>
</comment>
<organism evidence="12 13">
    <name type="scientific">Candidatus Roizmanbacteria bacterium RIFCSPLOWO2_01_FULL_37_16</name>
    <dbReference type="NCBI Taxonomy" id="1802058"/>
    <lineage>
        <taxon>Bacteria</taxon>
        <taxon>Candidatus Roizmaniibacteriota</taxon>
    </lineage>
</organism>
<dbReference type="NCBIfam" id="NF006829">
    <property type="entry name" value="PRK09352.1"/>
    <property type="match status" value="1"/>
</dbReference>
<comment type="catalytic activity">
    <reaction evidence="9">
        <text>malonyl-[ACP] + acetyl-CoA + H(+) = 3-oxobutanoyl-[ACP] + CO2 + CoA</text>
        <dbReference type="Rhea" id="RHEA:12080"/>
        <dbReference type="Rhea" id="RHEA-COMP:9623"/>
        <dbReference type="Rhea" id="RHEA-COMP:9625"/>
        <dbReference type="ChEBI" id="CHEBI:15378"/>
        <dbReference type="ChEBI" id="CHEBI:16526"/>
        <dbReference type="ChEBI" id="CHEBI:57287"/>
        <dbReference type="ChEBI" id="CHEBI:57288"/>
        <dbReference type="ChEBI" id="CHEBI:78449"/>
        <dbReference type="ChEBI" id="CHEBI:78450"/>
        <dbReference type="EC" id="2.3.1.180"/>
    </reaction>
</comment>
<accession>A0A1F7ILG2</accession>
<keyword evidence="8 9" id="KW-0012">Acyltransferase</keyword>
<evidence type="ECO:0000256" key="3">
    <source>
        <dbReference type="ARBA" id="ARBA00022516"/>
    </source>
</evidence>
<dbReference type="EMBL" id="MGAI01000034">
    <property type="protein sequence ID" value="OGK44172.1"/>
    <property type="molecule type" value="Genomic_DNA"/>
</dbReference>
<dbReference type="InterPro" id="IPR004655">
    <property type="entry name" value="FabH"/>
</dbReference>
<keyword evidence="7 9" id="KW-0275">Fatty acid biosynthesis</keyword>
<feature type="active site" evidence="9">
    <location>
        <position position="117"/>
    </location>
</feature>
<evidence type="ECO:0000256" key="9">
    <source>
        <dbReference type="HAMAP-Rule" id="MF_01815"/>
    </source>
</evidence>
<dbReference type="CDD" id="cd00830">
    <property type="entry name" value="KAS_III"/>
    <property type="match status" value="1"/>
</dbReference>
<proteinExistence type="inferred from homology"/>
<dbReference type="GO" id="GO:0004315">
    <property type="term" value="F:3-oxoacyl-[acyl-carrier-protein] synthase activity"/>
    <property type="evidence" value="ECO:0007669"/>
    <property type="project" value="InterPro"/>
</dbReference>
<reference evidence="12 13" key="1">
    <citation type="journal article" date="2016" name="Nat. Commun.">
        <title>Thousands of microbial genomes shed light on interconnected biogeochemical processes in an aquifer system.</title>
        <authorList>
            <person name="Anantharaman K."/>
            <person name="Brown C.T."/>
            <person name="Hug L.A."/>
            <person name="Sharon I."/>
            <person name="Castelle C.J."/>
            <person name="Probst A.J."/>
            <person name="Thomas B.C."/>
            <person name="Singh A."/>
            <person name="Wilkins M.J."/>
            <person name="Karaoz U."/>
            <person name="Brodie E.L."/>
            <person name="Williams K.H."/>
            <person name="Hubbard S.S."/>
            <person name="Banfield J.F."/>
        </authorList>
    </citation>
    <scope>NUCLEOTIDE SEQUENCE [LARGE SCALE GENOMIC DNA]</scope>
</reference>
<keyword evidence="5 9" id="KW-0276">Fatty acid metabolism</keyword>
<keyword evidence="3 9" id="KW-0444">Lipid biosynthesis</keyword>
<evidence type="ECO:0000256" key="5">
    <source>
        <dbReference type="ARBA" id="ARBA00022832"/>
    </source>
</evidence>
<feature type="active site" evidence="9">
    <location>
        <position position="293"/>
    </location>
</feature>
<evidence type="ECO:0000259" key="11">
    <source>
        <dbReference type="Pfam" id="PF08545"/>
    </source>
</evidence>
<comment type="subcellular location">
    <subcellularLocation>
        <location evidence="9">Cytoplasm</location>
    </subcellularLocation>
</comment>
<dbReference type="InterPro" id="IPR013747">
    <property type="entry name" value="ACP_syn_III_C"/>
</dbReference>
<comment type="similarity">
    <text evidence="1 9">Belongs to the thiolase-like superfamily. FabH family.</text>
</comment>
<dbReference type="Pfam" id="PF08545">
    <property type="entry name" value="ACP_syn_III"/>
    <property type="match status" value="1"/>
</dbReference>
<dbReference type="PANTHER" id="PTHR34069:SF2">
    <property type="entry name" value="BETA-KETOACYL-[ACYL-CARRIER-PROTEIN] SYNTHASE III"/>
    <property type="match status" value="1"/>
</dbReference>
<keyword evidence="9" id="KW-0511">Multifunctional enzyme</keyword>
<dbReference type="InterPro" id="IPR016039">
    <property type="entry name" value="Thiolase-like"/>
</dbReference>
<evidence type="ECO:0000256" key="8">
    <source>
        <dbReference type="ARBA" id="ARBA00023315"/>
    </source>
</evidence>